<organism evidence="3 4">
    <name type="scientific">Rhizobium mongolense subsp. loessense</name>
    <dbReference type="NCBI Taxonomy" id="158890"/>
    <lineage>
        <taxon>Bacteria</taxon>
        <taxon>Pseudomonadati</taxon>
        <taxon>Pseudomonadota</taxon>
        <taxon>Alphaproteobacteria</taxon>
        <taxon>Hyphomicrobiales</taxon>
        <taxon>Rhizobiaceae</taxon>
        <taxon>Rhizobium/Agrobacterium group</taxon>
        <taxon>Rhizobium</taxon>
    </lineage>
</organism>
<dbReference type="InterPro" id="IPR015813">
    <property type="entry name" value="Pyrv/PenolPyrv_kinase-like_dom"/>
</dbReference>
<dbReference type="CDD" id="cd00377">
    <property type="entry name" value="ICL_PEPM"/>
    <property type="match status" value="1"/>
</dbReference>
<evidence type="ECO:0000256" key="1">
    <source>
        <dbReference type="SAM" id="MobiDB-lite"/>
    </source>
</evidence>
<evidence type="ECO:0000259" key="2">
    <source>
        <dbReference type="PROSITE" id="PS50206"/>
    </source>
</evidence>
<gene>
    <name evidence="3" type="ORF">SAMN02927900_05452</name>
</gene>
<dbReference type="AlphaFoldDB" id="A0A1G4TQE3"/>
<sequence>MAVTSPGKALRAIFDSPETALMPFGALPLHAQMAQHAGFDAFQLSGGMSAWWLGVSDTGWLTMTEVVEHAKRTARAVDIPIYCDADTGFGAPINVQRTVSEFIDAGVGGIHIEDQREPKKSGGVAGIELVSDAEAIGRLNAAVDARDKLDKDFVIVARTDGYGAAGGGLDEAIRRAQLYKAETGADIIFYEGFHTWEQAEIALKETPGPAYAIGVPLIGHKTVAEMTAIGQAIMPVAFALPGVNEVWRLLMRVREAGEAAPIAEYIDRMNADPDAIGWGAKFARPSTDDVRETEEKYLPRSGQRDYDNNAHVGEHY</sequence>
<dbReference type="GO" id="GO:0016833">
    <property type="term" value="F:oxo-acid-lyase activity"/>
    <property type="evidence" value="ECO:0007669"/>
    <property type="project" value="UniProtKB-ARBA"/>
</dbReference>
<dbReference type="InterPro" id="IPR001763">
    <property type="entry name" value="Rhodanese-like_dom"/>
</dbReference>
<dbReference type="PROSITE" id="PS50206">
    <property type="entry name" value="RHODANESE_3"/>
    <property type="match status" value="1"/>
</dbReference>
<dbReference type="Pfam" id="PF13714">
    <property type="entry name" value="PEP_mutase"/>
    <property type="match status" value="1"/>
</dbReference>
<dbReference type="EMBL" id="FMTM01000012">
    <property type="protein sequence ID" value="SCW83551.1"/>
    <property type="molecule type" value="Genomic_DNA"/>
</dbReference>
<evidence type="ECO:0000313" key="4">
    <source>
        <dbReference type="Proteomes" id="UP000199542"/>
    </source>
</evidence>
<dbReference type="Proteomes" id="UP000199542">
    <property type="component" value="Unassembled WGS sequence"/>
</dbReference>
<dbReference type="PANTHER" id="PTHR42905:SF5">
    <property type="entry name" value="CARBOXYVINYL-CARBOXYPHOSPHONATE PHOSPHORYLMUTASE, CHLOROPLASTIC"/>
    <property type="match status" value="1"/>
</dbReference>
<dbReference type="InterPro" id="IPR040442">
    <property type="entry name" value="Pyrv_kinase-like_dom_sf"/>
</dbReference>
<dbReference type="PANTHER" id="PTHR42905">
    <property type="entry name" value="PHOSPHOENOLPYRUVATE CARBOXYLASE"/>
    <property type="match status" value="1"/>
</dbReference>
<dbReference type="InterPro" id="IPR039556">
    <property type="entry name" value="ICL/PEPM"/>
</dbReference>
<protein>
    <submittedName>
        <fullName evidence="3">Phosphoenolpyruvate phosphomutase</fullName>
    </submittedName>
</protein>
<dbReference type="SUPFAM" id="SSF51621">
    <property type="entry name" value="Phosphoenolpyruvate/pyruvate domain"/>
    <property type="match status" value="1"/>
</dbReference>
<feature type="domain" description="Rhodanese" evidence="2">
    <location>
        <begin position="31"/>
        <end position="60"/>
    </location>
</feature>
<dbReference type="Gene3D" id="3.20.20.60">
    <property type="entry name" value="Phosphoenolpyruvate-binding domains"/>
    <property type="match status" value="1"/>
</dbReference>
<evidence type="ECO:0000313" key="3">
    <source>
        <dbReference type="EMBL" id="SCW83551.1"/>
    </source>
</evidence>
<reference evidence="3 4" key="1">
    <citation type="submission" date="2016-10" db="EMBL/GenBank/DDBJ databases">
        <authorList>
            <person name="de Groot N.N."/>
        </authorList>
    </citation>
    <scope>NUCLEOTIDE SEQUENCE [LARGE SCALE GENOMIC DNA]</scope>
    <source>
        <strain evidence="3 4">CGMCC 1.3401</strain>
    </source>
</reference>
<accession>A0A1G4TQE3</accession>
<feature type="region of interest" description="Disordered" evidence="1">
    <location>
        <begin position="287"/>
        <end position="316"/>
    </location>
</feature>
<keyword evidence="3" id="KW-0670">Pyruvate</keyword>
<name>A0A1G4TQE3_9HYPH</name>
<proteinExistence type="predicted"/>
<dbReference type="RefSeq" id="WP_092587891.1">
    <property type="nucleotide sequence ID" value="NZ_FMTM01000012.1"/>
</dbReference>